<comment type="caution">
    <text evidence="2">The sequence shown here is derived from an EMBL/GenBank/DDBJ whole genome shotgun (WGS) entry which is preliminary data.</text>
</comment>
<dbReference type="STRING" id="1802280.A3B37_00830"/>
<protein>
    <submittedName>
        <fullName evidence="2">Uncharacterized protein</fullName>
    </submittedName>
</protein>
<proteinExistence type="predicted"/>
<gene>
    <name evidence="2" type="ORF">A3B37_00830</name>
</gene>
<reference evidence="2 3" key="1">
    <citation type="journal article" date="2016" name="Nat. Commun.">
        <title>Thousands of microbial genomes shed light on interconnected biogeochemical processes in an aquifer system.</title>
        <authorList>
            <person name="Anantharaman K."/>
            <person name="Brown C.T."/>
            <person name="Hug L.A."/>
            <person name="Sharon I."/>
            <person name="Castelle C.J."/>
            <person name="Probst A.J."/>
            <person name="Thomas B.C."/>
            <person name="Singh A."/>
            <person name="Wilkins M.J."/>
            <person name="Karaoz U."/>
            <person name="Brodie E.L."/>
            <person name="Williams K.H."/>
            <person name="Hubbard S.S."/>
            <person name="Banfield J.F."/>
        </authorList>
    </citation>
    <scope>NUCLEOTIDE SEQUENCE [LARGE SCALE GENOMIC DNA]</scope>
</reference>
<dbReference type="EMBL" id="MHQS01000001">
    <property type="protein sequence ID" value="OHA09516.1"/>
    <property type="molecule type" value="Genomic_DNA"/>
</dbReference>
<organism evidence="2 3">
    <name type="scientific">Candidatus Sungbacteria bacterium RIFCSPLOWO2_01_FULL_59_16</name>
    <dbReference type="NCBI Taxonomy" id="1802280"/>
    <lineage>
        <taxon>Bacteria</taxon>
        <taxon>Candidatus Sungiibacteriota</taxon>
    </lineage>
</organism>
<keyword evidence="1" id="KW-1133">Transmembrane helix</keyword>
<keyword evidence="1" id="KW-0812">Transmembrane</keyword>
<evidence type="ECO:0000313" key="2">
    <source>
        <dbReference type="EMBL" id="OHA09516.1"/>
    </source>
</evidence>
<evidence type="ECO:0000313" key="3">
    <source>
        <dbReference type="Proteomes" id="UP000176705"/>
    </source>
</evidence>
<name>A0A1G2LD01_9BACT</name>
<feature type="transmembrane region" description="Helical" evidence="1">
    <location>
        <begin position="6"/>
        <end position="28"/>
    </location>
</feature>
<evidence type="ECO:0000256" key="1">
    <source>
        <dbReference type="SAM" id="Phobius"/>
    </source>
</evidence>
<dbReference type="AlphaFoldDB" id="A0A1G2LD01"/>
<dbReference type="Proteomes" id="UP000176705">
    <property type="component" value="Unassembled WGS sequence"/>
</dbReference>
<keyword evidence="1" id="KW-0472">Membrane</keyword>
<accession>A0A1G2LD01</accession>
<sequence>MDFWQFINFVVIPSGLFGALTGGVVNYISNKKLDVHKRTMEIRKETYTKVNEILSTLYDTATKEEAAKGKNALLPYSREMQLWGSDEVVRSFRIFLKALDAAQDLSQEERNLRYKEFVIAMRRDLLNKTDLTPDELEITGRIN</sequence>